<evidence type="ECO:0000313" key="2">
    <source>
        <dbReference type="Proteomes" id="UP000634136"/>
    </source>
</evidence>
<protein>
    <submittedName>
        <fullName evidence="1">Uncharacterized protein</fullName>
    </submittedName>
</protein>
<dbReference type="EMBL" id="JAAIUW010000003">
    <property type="protein sequence ID" value="KAF7839002.1"/>
    <property type="molecule type" value="Genomic_DNA"/>
</dbReference>
<dbReference type="Proteomes" id="UP000634136">
    <property type="component" value="Unassembled WGS sequence"/>
</dbReference>
<accession>A0A834X6D0</accession>
<comment type="caution">
    <text evidence="1">The sequence shown here is derived from an EMBL/GenBank/DDBJ whole genome shotgun (WGS) entry which is preliminary data.</text>
</comment>
<dbReference type="AlphaFoldDB" id="A0A834X6D0"/>
<reference evidence="1" key="1">
    <citation type="submission" date="2020-09" db="EMBL/GenBank/DDBJ databases">
        <title>Genome-Enabled Discovery of Anthraquinone Biosynthesis in Senna tora.</title>
        <authorList>
            <person name="Kang S.-H."/>
            <person name="Pandey R.P."/>
            <person name="Lee C.-M."/>
            <person name="Sim J.-S."/>
            <person name="Jeong J.-T."/>
            <person name="Choi B.-S."/>
            <person name="Jung M."/>
            <person name="Ginzburg D."/>
            <person name="Zhao K."/>
            <person name="Won S.Y."/>
            <person name="Oh T.-J."/>
            <person name="Yu Y."/>
            <person name="Kim N.-H."/>
            <person name="Lee O.R."/>
            <person name="Lee T.-H."/>
            <person name="Bashyal P."/>
            <person name="Kim T.-S."/>
            <person name="Lee W.-H."/>
            <person name="Kawkins C."/>
            <person name="Kim C.-K."/>
            <person name="Kim J.S."/>
            <person name="Ahn B.O."/>
            <person name="Rhee S.Y."/>
            <person name="Sohng J.K."/>
        </authorList>
    </citation>
    <scope>NUCLEOTIDE SEQUENCE</scope>
    <source>
        <tissue evidence="1">Leaf</tissue>
    </source>
</reference>
<gene>
    <name evidence="1" type="ORF">G2W53_007484</name>
</gene>
<name>A0A834X6D0_9FABA</name>
<organism evidence="1 2">
    <name type="scientific">Senna tora</name>
    <dbReference type="NCBI Taxonomy" id="362788"/>
    <lineage>
        <taxon>Eukaryota</taxon>
        <taxon>Viridiplantae</taxon>
        <taxon>Streptophyta</taxon>
        <taxon>Embryophyta</taxon>
        <taxon>Tracheophyta</taxon>
        <taxon>Spermatophyta</taxon>
        <taxon>Magnoliopsida</taxon>
        <taxon>eudicotyledons</taxon>
        <taxon>Gunneridae</taxon>
        <taxon>Pentapetalae</taxon>
        <taxon>rosids</taxon>
        <taxon>fabids</taxon>
        <taxon>Fabales</taxon>
        <taxon>Fabaceae</taxon>
        <taxon>Caesalpinioideae</taxon>
        <taxon>Cassia clade</taxon>
        <taxon>Senna</taxon>
    </lineage>
</organism>
<evidence type="ECO:0000313" key="1">
    <source>
        <dbReference type="EMBL" id="KAF7839002.1"/>
    </source>
</evidence>
<keyword evidence="2" id="KW-1185">Reference proteome</keyword>
<proteinExistence type="predicted"/>
<sequence length="44" mass="5186">MAPNSPLGTANWTHWLTRATWLPTCLIRRPQRRIGRHMESPLFD</sequence>